<dbReference type="PANTHER" id="PTHR43441:SF11">
    <property type="entry name" value="RIBOSOMAL-PROTEIN-SERINE ACETYLTRANSFERASE"/>
    <property type="match status" value="1"/>
</dbReference>
<dbReference type="GO" id="GO:0005737">
    <property type="term" value="C:cytoplasm"/>
    <property type="evidence" value="ECO:0007669"/>
    <property type="project" value="TreeGrafter"/>
</dbReference>
<gene>
    <name evidence="2" type="ordered locus">Namu_0290</name>
</gene>
<dbReference type="PANTHER" id="PTHR43441">
    <property type="entry name" value="RIBOSOMAL-PROTEIN-SERINE ACETYLTRANSFERASE"/>
    <property type="match status" value="1"/>
</dbReference>
<name>C8XK37_NAKMY</name>
<dbReference type="GO" id="GO:1990189">
    <property type="term" value="F:protein N-terminal-serine acetyltransferase activity"/>
    <property type="evidence" value="ECO:0007669"/>
    <property type="project" value="TreeGrafter"/>
</dbReference>
<evidence type="ECO:0000259" key="1">
    <source>
        <dbReference type="PROSITE" id="PS51186"/>
    </source>
</evidence>
<organism evidence="2 3">
    <name type="scientific">Nakamurella multipartita (strain ATCC 700099 / DSM 44233 / CIP 104796 / JCM 9543 / NBRC 105858 / Y-104)</name>
    <name type="common">Microsphaera multipartita</name>
    <dbReference type="NCBI Taxonomy" id="479431"/>
    <lineage>
        <taxon>Bacteria</taxon>
        <taxon>Bacillati</taxon>
        <taxon>Actinomycetota</taxon>
        <taxon>Actinomycetes</taxon>
        <taxon>Nakamurellales</taxon>
        <taxon>Nakamurellaceae</taxon>
        <taxon>Nakamurella</taxon>
    </lineage>
</organism>
<dbReference type="Gene3D" id="3.40.630.30">
    <property type="match status" value="1"/>
</dbReference>
<dbReference type="STRING" id="479431.Namu_0290"/>
<feature type="domain" description="N-acetyltransferase" evidence="1">
    <location>
        <begin position="24"/>
        <end position="194"/>
    </location>
</feature>
<accession>C8XK37</accession>
<proteinExistence type="predicted"/>
<dbReference type="RefSeq" id="WP_012814195.1">
    <property type="nucleotide sequence ID" value="NC_013235.1"/>
</dbReference>
<dbReference type="InterPro" id="IPR000182">
    <property type="entry name" value="GNAT_dom"/>
</dbReference>
<dbReference type="InterPro" id="IPR051908">
    <property type="entry name" value="Ribosomal_N-acetyltransferase"/>
</dbReference>
<dbReference type="Pfam" id="PF13302">
    <property type="entry name" value="Acetyltransf_3"/>
    <property type="match status" value="1"/>
</dbReference>
<dbReference type="GO" id="GO:0008999">
    <property type="term" value="F:protein-N-terminal-alanine acetyltransferase activity"/>
    <property type="evidence" value="ECO:0007669"/>
    <property type="project" value="TreeGrafter"/>
</dbReference>
<dbReference type="InParanoid" id="C8XK37"/>
<dbReference type="eggNOG" id="COG1670">
    <property type="taxonomic scope" value="Bacteria"/>
</dbReference>
<reference evidence="2 3" key="2">
    <citation type="journal article" date="2010" name="Stand. Genomic Sci.">
        <title>Complete genome sequence of Nakamurella multipartita type strain (Y-104).</title>
        <authorList>
            <person name="Tice H."/>
            <person name="Mayilraj S."/>
            <person name="Sims D."/>
            <person name="Lapidus A."/>
            <person name="Nolan M."/>
            <person name="Lucas S."/>
            <person name="Glavina Del Rio T."/>
            <person name="Copeland A."/>
            <person name="Cheng J.F."/>
            <person name="Meincke L."/>
            <person name="Bruce D."/>
            <person name="Goodwin L."/>
            <person name="Pitluck S."/>
            <person name="Ivanova N."/>
            <person name="Mavromatis K."/>
            <person name="Ovchinnikova G."/>
            <person name="Pati A."/>
            <person name="Chen A."/>
            <person name="Palaniappan K."/>
            <person name="Land M."/>
            <person name="Hauser L."/>
            <person name="Chang Y.J."/>
            <person name="Jeffries C.D."/>
            <person name="Detter J.C."/>
            <person name="Brettin T."/>
            <person name="Rohde M."/>
            <person name="Goker M."/>
            <person name="Bristow J."/>
            <person name="Eisen J.A."/>
            <person name="Markowitz V."/>
            <person name="Hugenholtz P."/>
            <person name="Kyrpides N.C."/>
            <person name="Klenk H.P."/>
            <person name="Chen F."/>
        </authorList>
    </citation>
    <scope>NUCLEOTIDE SEQUENCE [LARGE SCALE GENOMIC DNA]</scope>
    <source>
        <strain evidence="3">ATCC 700099 / DSM 44233 / CIP 104796 / JCM 9543 / NBRC 105858 / Y-104</strain>
    </source>
</reference>
<evidence type="ECO:0000313" key="3">
    <source>
        <dbReference type="Proteomes" id="UP000002218"/>
    </source>
</evidence>
<sequence length="219" mass="24110">MSTKLRTLADYWPIFGLRLASPRLVLAPLQDADLPETLDLILAGIHDRASMPFAMPWTDVPPDELVAGALRHYWSTRASATPQRWTVPFLVRRQGVAVGLQDLSGTDFAVTRTVHTGSWLGRAHQGQGLGTEMRSAVVQFAFDHLKAERADSAAFSDNPTSLAVSRKLGYRADGTAVVQRRPGERAVEQRLTLDRASFVRPGWMVQVRGLPACQAFFGT</sequence>
<dbReference type="InterPro" id="IPR016181">
    <property type="entry name" value="Acyl_CoA_acyltransferase"/>
</dbReference>
<dbReference type="PROSITE" id="PS51186">
    <property type="entry name" value="GNAT"/>
    <property type="match status" value="1"/>
</dbReference>
<dbReference type="AlphaFoldDB" id="C8XK37"/>
<dbReference type="KEGG" id="nml:Namu_0290"/>
<keyword evidence="3" id="KW-1185">Reference proteome</keyword>
<reference evidence="3" key="1">
    <citation type="submission" date="2009-09" db="EMBL/GenBank/DDBJ databases">
        <title>The complete genome of Nakamurella multipartita DSM 44233.</title>
        <authorList>
            <consortium name="US DOE Joint Genome Institute (JGI-PGF)"/>
            <person name="Lucas S."/>
            <person name="Copeland A."/>
            <person name="Lapidus A."/>
            <person name="Glavina del Rio T."/>
            <person name="Dalin E."/>
            <person name="Tice H."/>
            <person name="Bruce D."/>
            <person name="Goodwin L."/>
            <person name="Pitluck S."/>
            <person name="Kyrpides N."/>
            <person name="Mavromatis K."/>
            <person name="Ivanova N."/>
            <person name="Ovchinnikova G."/>
            <person name="Sims D."/>
            <person name="Meincke L."/>
            <person name="Brettin T."/>
            <person name="Detter J.C."/>
            <person name="Han C."/>
            <person name="Larimer F."/>
            <person name="Land M."/>
            <person name="Hauser L."/>
            <person name="Markowitz V."/>
            <person name="Cheng J.-F."/>
            <person name="Hugenholtz P."/>
            <person name="Woyke T."/>
            <person name="Wu D."/>
            <person name="Klenk H.-P."/>
            <person name="Eisen J.A."/>
        </authorList>
    </citation>
    <scope>NUCLEOTIDE SEQUENCE [LARGE SCALE GENOMIC DNA]</scope>
    <source>
        <strain evidence="3">ATCC 700099 / DSM 44233 / CIP 104796 / JCM 9543 / NBRC 105858 / Y-104</strain>
    </source>
</reference>
<dbReference type="HOGENOM" id="CLU_106319_1_0_11"/>
<keyword evidence="2" id="KW-0808">Transferase</keyword>
<dbReference type="EMBL" id="CP001737">
    <property type="protein sequence ID" value="ACV76720.1"/>
    <property type="molecule type" value="Genomic_DNA"/>
</dbReference>
<dbReference type="Proteomes" id="UP000002218">
    <property type="component" value="Chromosome"/>
</dbReference>
<evidence type="ECO:0000313" key="2">
    <source>
        <dbReference type="EMBL" id="ACV76720.1"/>
    </source>
</evidence>
<dbReference type="SUPFAM" id="SSF55729">
    <property type="entry name" value="Acyl-CoA N-acyltransferases (Nat)"/>
    <property type="match status" value="1"/>
</dbReference>
<protein>
    <submittedName>
        <fullName evidence="2">GCN5-related N-acetyltransferase</fullName>
    </submittedName>
</protein>